<evidence type="ECO:0000313" key="1">
    <source>
        <dbReference type="EMBL" id="MDZ5760180.1"/>
    </source>
</evidence>
<name>A0AAW9K6F8_CARML</name>
<evidence type="ECO:0000313" key="2">
    <source>
        <dbReference type="Proteomes" id="UP001290462"/>
    </source>
</evidence>
<reference evidence="1" key="1">
    <citation type="submission" date="2023-08" db="EMBL/GenBank/DDBJ databases">
        <title>Genomic characterization of piscicolin 126 produced by Carnobacterium maltaromaticum CM22 strain isolated from salmon (Salmo salar).</title>
        <authorList>
            <person name="Gonzalez-Gragera E."/>
            <person name="Garcia-Lopez J.D."/>
            <person name="Teso-Perez C."/>
            <person name="Gimenez-Hernandez I."/>
            <person name="Peralta-Sanchez J.M."/>
            <person name="Valdivia E."/>
            <person name="Montalban-Lopez M."/>
            <person name="Martin-Platero A.M."/>
            <person name="Banos A."/>
            <person name="Martinez-Bueno M."/>
        </authorList>
    </citation>
    <scope>NUCLEOTIDE SEQUENCE</scope>
    <source>
        <strain evidence="1">CM22</strain>
    </source>
</reference>
<organism evidence="1 2">
    <name type="scientific">Carnobacterium maltaromaticum</name>
    <name type="common">Carnobacterium piscicola</name>
    <dbReference type="NCBI Taxonomy" id="2751"/>
    <lineage>
        <taxon>Bacteria</taxon>
        <taxon>Bacillati</taxon>
        <taxon>Bacillota</taxon>
        <taxon>Bacilli</taxon>
        <taxon>Lactobacillales</taxon>
        <taxon>Carnobacteriaceae</taxon>
        <taxon>Carnobacterium</taxon>
    </lineage>
</organism>
<dbReference type="AlphaFoldDB" id="A0AAW9K6F8"/>
<accession>A0AAW9K6F8</accession>
<dbReference type="EMBL" id="JAVBVO010000005">
    <property type="protein sequence ID" value="MDZ5760180.1"/>
    <property type="molecule type" value="Genomic_DNA"/>
</dbReference>
<gene>
    <name evidence="1" type="ORF">RAK27_16200</name>
</gene>
<protein>
    <submittedName>
        <fullName evidence="1">Uncharacterized protein</fullName>
    </submittedName>
</protein>
<dbReference type="Proteomes" id="UP001290462">
    <property type="component" value="Unassembled WGS sequence"/>
</dbReference>
<comment type="caution">
    <text evidence="1">The sequence shown here is derived from an EMBL/GenBank/DDBJ whole genome shotgun (WGS) entry which is preliminary data.</text>
</comment>
<proteinExistence type="predicted"/>
<sequence length="137" mass="16074">MMTEEKELCMDDLKMDLAKALAAHVDILKNVDQIEPDQIDGLAFVMRSLGFMLEKTPCLLLRDNDEDVYYAMFQYYSLLEELKHNVKMSYPHARIHTKLLIEILEGFPKTYSSDMIKWWELKTGLVVEHTKQTILMD</sequence>